<sequence length="189" mass="19104">MRNKMIVPTVAVAGLLLAGCGSDSGTSDGAEPEDPAASAPEDPGGPGDEEPDDGGADGGGQAGGGDQTADAAFDARAEEVAASWPEPPAPAEPNDQLATLHGMSPAEPSNEELTVHVPHGQCDDDFGAWVEETDELVIVGGWIEPDPTVDACVEILLVDEVPVALGSELGERTVVDAVSGQELNVVDEG</sequence>
<reference evidence="2 3" key="1">
    <citation type="submission" date="2018-10" db="EMBL/GenBank/DDBJ databases">
        <title>Isolation, diversity and antifungal activity of actinobacteria from wheat.</title>
        <authorList>
            <person name="Han C."/>
        </authorList>
    </citation>
    <scope>NUCLEOTIDE SEQUENCE [LARGE SCALE GENOMIC DNA]</scope>
    <source>
        <strain evidence="2 3">NEAU-YY642</strain>
    </source>
</reference>
<keyword evidence="3" id="KW-1185">Reference proteome</keyword>
<dbReference type="AlphaFoldDB" id="A0A3M2LL19"/>
<protein>
    <recommendedName>
        <fullName evidence="4">Lipoprotein</fullName>
    </recommendedName>
</protein>
<dbReference type="Proteomes" id="UP000278673">
    <property type="component" value="Unassembled WGS sequence"/>
</dbReference>
<name>A0A3M2LL19_9ACTN</name>
<gene>
    <name evidence="2" type="ORF">EBN88_17500</name>
</gene>
<evidence type="ECO:0000313" key="3">
    <source>
        <dbReference type="Proteomes" id="UP000278673"/>
    </source>
</evidence>
<dbReference type="PROSITE" id="PS51257">
    <property type="entry name" value="PROKAR_LIPOPROTEIN"/>
    <property type="match status" value="1"/>
</dbReference>
<evidence type="ECO:0000256" key="1">
    <source>
        <dbReference type="SAM" id="MobiDB-lite"/>
    </source>
</evidence>
<dbReference type="RefSeq" id="WP_122184826.1">
    <property type="nucleotide sequence ID" value="NZ_RFFJ01000097.1"/>
</dbReference>
<evidence type="ECO:0000313" key="2">
    <source>
        <dbReference type="EMBL" id="RMI38137.1"/>
    </source>
</evidence>
<feature type="region of interest" description="Disordered" evidence="1">
    <location>
        <begin position="18"/>
        <end position="106"/>
    </location>
</feature>
<evidence type="ECO:0008006" key="4">
    <source>
        <dbReference type="Google" id="ProtNLM"/>
    </source>
</evidence>
<accession>A0A3M2LL19</accession>
<proteinExistence type="predicted"/>
<organism evidence="2 3">
    <name type="scientific">Streptomyces triticirhizae</name>
    <dbReference type="NCBI Taxonomy" id="2483353"/>
    <lineage>
        <taxon>Bacteria</taxon>
        <taxon>Bacillati</taxon>
        <taxon>Actinomycetota</taxon>
        <taxon>Actinomycetes</taxon>
        <taxon>Kitasatosporales</taxon>
        <taxon>Streptomycetaceae</taxon>
        <taxon>Streptomyces</taxon>
    </lineage>
</organism>
<feature type="compositionally biased region" description="Gly residues" evidence="1">
    <location>
        <begin position="56"/>
        <end position="66"/>
    </location>
</feature>
<dbReference type="EMBL" id="RFFJ01000097">
    <property type="protein sequence ID" value="RMI38137.1"/>
    <property type="molecule type" value="Genomic_DNA"/>
</dbReference>
<comment type="caution">
    <text evidence="2">The sequence shown here is derived from an EMBL/GenBank/DDBJ whole genome shotgun (WGS) entry which is preliminary data.</text>
</comment>